<evidence type="ECO:0000256" key="9">
    <source>
        <dbReference type="SAM" id="Phobius"/>
    </source>
</evidence>
<dbReference type="AlphaFoldDB" id="W6S221"/>
<feature type="transmembrane region" description="Helical" evidence="9">
    <location>
        <begin position="485"/>
        <end position="515"/>
    </location>
</feature>
<comment type="subcellular location">
    <subcellularLocation>
        <location evidence="1">Membrane</location>
        <topology evidence="1">Multi-pass membrane protein</topology>
    </subcellularLocation>
</comment>
<dbReference type="GO" id="GO:0051117">
    <property type="term" value="F:ATPase binding"/>
    <property type="evidence" value="ECO:0007669"/>
    <property type="project" value="TreeGrafter"/>
</dbReference>
<keyword evidence="10" id="KW-0378">Hydrolase</keyword>
<keyword evidence="8" id="KW-0175">Coiled coil</keyword>
<keyword evidence="5 9" id="KW-1133">Transmembrane helix</keyword>
<accession>W6S221</accession>
<dbReference type="GO" id="GO:0007035">
    <property type="term" value="P:vacuolar acidification"/>
    <property type="evidence" value="ECO:0007669"/>
    <property type="project" value="TreeGrafter"/>
</dbReference>
<protein>
    <submittedName>
        <fullName evidence="10">V-type sodium ATPase, I subunit</fullName>
        <ecNumber evidence="10">3.6.3.15</ecNumber>
    </submittedName>
</protein>
<dbReference type="PANTHER" id="PTHR11629:SF63">
    <property type="entry name" value="V-TYPE PROTON ATPASE SUBUNIT A"/>
    <property type="match status" value="1"/>
</dbReference>
<gene>
    <name evidence="10" type="primary">ntpI</name>
    <name evidence="10" type="ORF">CM240_1198</name>
</gene>
<sequence>MAIVKMSKFTLLSFESHKEEILKKLHLFGNVEFENLNDSKEELTFLKSMAALDEVSKYEGEVAKANYCIQRLKPYTSKVSMITAMKEGKKTLSFNELESRVLSFNHNEVYTSLKKLDSELNDINNKRGKIESEIEAIIPFKNIEIPLKDVKDFKLVRTFIGYIPITLKSESLEKLNSSLETISVEVLSEDKDNVYLVIAIENSNADQCEEILRTFNFNKMTLNYQGTIKEEINSLRNSLDTLNEREGKVKEEIVKLAIHFEKLEEVHEYYSNLVIKSRANENFLKSDNVVVINGWIPTELISKLEKIVKECTNDNYYIETVEAEKDDTKVPIKLKNNKFVSAFESITSMYALPMYNEIDPTPLLSIFYAIFFGMMVADFGYGFLMLIGTAIVLKAFNLEDGTKQFIKFLFYLSFPTIIFGFIYGAGFGDAIKTPPLINPNEDFNTILILSLGLGILQIFTGLAMKAITLVKNGKPLDAFYDSGSWIITLVGIGLWVASVPGGMWIAIIGMVLVVLTQGRQAPSIGGKLGGGAYALYGITGYVSDLVSYTRLMALGLSGGSIAGAINVILSGLTGNIFGLIIAIILFIALQLFNLGLGALGAYVHSIRLQYVEYFSKFYEGGGREFKPFTTKNEYLNVKND</sequence>
<evidence type="ECO:0000256" key="6">
    <source>
        <dbReference type="ARBA" id="ARBA00023065"/>
    </source>
</evidence>
<dbReference type="GO" id="GO:0016471">
    <property type="term" value="C:vacuolar proton-transporting V-type ATPase complex"/>
    <property type="evidence" value="ECO:0007669"/>
    <property type="project" value="TreeGrafter"/>
</dbReference>
<reference evidence="10 11" key="1">
    <citation type="submission" date="2013-11" db="EMBL/GenBank/DDBJ databases">
        <title>Complete genome sequence of Clostridum sp. M2/40.</title>
        <authorList>
            <person name="Wibberg D."/>
            <person name="Puehler A."/>
            <person name="Schlueter A."/>
        </authorList>
    </citation>
    <scope>NUCLEOTIDE SEQUENCE [LARGE SCALE GENOMIC DNA]</scope>
    <source>
        <strain evidence="11">M2/40</strain>
    </source>
</reference>
<feature type="coiled-coil region" evidence="8">
    <location>
        <begin position="225"/>
        <end position="252"/>
    </location>
</feature>
<dbReference type="PANTHER" id="PTHR11629">
    <property type="entry name" value="VACUOLAR PROTON ATPASES"/>
    <property type="match status" value="1"/>
</dbReference>
<keyword evidence="7 9" id="KW-0472">Membrane</keyword>
<dbReference type="Gene3D" id="1.20.1460.20">
    <property type="match status" value="1"/>
</dbReference>
<dbReference type="RefSeq" id="WP_044037369.1">
    <property type="nucleotide sequence ID" value="NZ_HG917868.1"/>
</dbReference>
<dbReference type="HOGENOM" id="CLU_025558_1_0_9"/>
<feature type="transmembrane region" description="Helical" evidence="9">
    <location>
        <begin position="576"/>
        <end position="603"/>
    </location>
</feature>
<dbReference type="Gene3D" id="3.30.70.2170">
    <property type="match status" value="1"/>
</dbReference>
<feature type="transmembrane region" description="Helical" evidence="9">
    <location>
        <begin position="366"/>
        <end position="393"/>
    </location>
</feature>
<dbReference type="KEGG" id="clt:CM240_1198"/>
<feature type="transmembrane region" description="Helical" evidence="9">
    <location>
        <begin position="446"/>
        <end position="464"/>
    </location>
</feature>
<evidence type="ECO:0000256" key="2">
    <source>
        <dbReference type="ARBA" id="ARBA00009904"/>
    </source>
</evidence>
<evidence type="ECO:0000256" key="5">
    <source>
        <dbReference type="ARBA" id="ARBA00022989"/>
    </source>
</evidence>
<dbReference type="Pfam" id="PF01496">
    <property type="entry name" value="V_ATPase_I"/>
    <property type="match status" value="2"/>
</dbReference>
<keyword evidence="11" id="KW-1185">Reference proteome</keyword>
<dbReference type="InterPro" id="IPR002490">
    <property type="entry name" value="V-ATPase_116kDa_su"/>
</dbReference>
<organism evidence="10 11">
    <name type="scientific">Clostridium bornimense</name>
    <dbReference type="NCBI Taxonomy" id="1216932"/>
    <lineage>
        <taxon>Bacteria</taxon>
        <taxon>Bacillati</taxon>
        <taxon>Bacillota</taxon>
        <taxon>Clostridia</taxon>
        <taxon>Eubacteriales</taxon>
        <taxon>Clostridiaceae</taxon>
        <taxon>Clostridium</taxon>
    </lineage>
</organism>
<evidence type="ECO:0000256" key="3">
    <source>
        <dbReference type="ARBA" id="ARBA00022448"/>
    </source>
</evidence>
<dbReference type="Proteomes" id="UP000019426">
    <property type="component" value="Chromosome M2/40_rep1"/>
</dbReference>
<dbReference type="eggNOG" id="COG1269">
    <property type="taxonomic scope" value="Bacteria"/>
</dbReference>
<feature type="transmembrane region" description="Helical" evidence="9">
    <location>
        <begin position="405"/>
        <end position="426"/>
    </location>
</feature>
<keyword evidence="6" id="KW-0406">Ion transport</keyword>
<dbReference type="GO" id="GO:0046961">
    <property type="term" value="F:proton-transporting ATPase activity, rotational mechanism"/>
    <property type="evidence" value="ECO:0007669"/>
    <property type="project" value="InterPro"/>
</dbReference>
<proteinExistence type="inferred from homology"/>
<dbReference type="STRING" id="1216932.CM240_1198"/>
<evidence type="ECO:0000256" key="7">
    <source>
        <dbReference type="ARBA" id="ARBA00023136"/>
    </source>
</evidence>
<evidence type="ECO:0000313" key="10">
    <source>
        <dbReference type="EMBL" id="CDM68362.1"/>
    </source>
</evidence>
<evidence type="ECO:0000256" key="4">
    <source>
        <dbReference type="ARBA" id="ARBA00022692"/>
    </source>
</evidence>
<dbReference type="EMBL" id="HG917868">
    <property type="protein sequence ID" value="CDM68362.1"/>
    <property type="molecule type" value="Genomic_DNA"/>
</dbReference>
<dbReference type="GO" id="GO:0016787">
    <property type="term" value="F:hydrolase activity"/>
    <property type="evidence" value="ECO:0007669"/>
    <property type="project" value="UniProtKB-KW"/>
</dbReference>
<dbReference type="OrthoDB" id="9803814at2"/>
<dbReference type="Gene3D" id="3.30.70.2750">
    <property type="match status" value="1"/>
</dbReference>
<evidence type="ECO:0000313" key="11">
    <source>
        <dbReference type="Proteomes" id="UP000019426"/>
    </source>
</evidence>
<name>W6S221_9CLOT</name>
<feature type="transmembrane region" description="Helical" evidence="9">
    <location>
        <begin position="551"/>
        <end position="570"/>
    </location>
</feature>
<dbReference type="EC" id="3.6.3.15" evidence="10"/>
<evidence type="ECO:0000256" key="1">
    <source>
        <dbReference type="ARBA" id="ARBA00004141"/>
    </source>
</evidence>
<keyword evidence="4 9" id="KW-0812">Transmembrane</keyword>
<dbReference type="GO" id="GO:0033179">
    <property type="term" value="C:proton-transporting V-type ATPase, V0 domain"/>
    <property type="evidence" value="ECO:0007669"/>
    <property type="project" value="InterPro"/>
</dbReference>
<evidence type="ECO:0000256" key="8">
    <source>
        <dbReference type="SAM" id="Coils"/>
    </source>
</evidence>
<comment type="similarity">
    <text evidence="2">Belongs to the V-ATPase 116 kDa subunit family.</text>
</comment>
<dbReference type="PATRIC" id="fig|1216932.3.peg.1190"/>
<keyword evidence="3" id="KW-0813">Transport</keyword>